<dbReference type="EMBL" id="JALJAT010000001">
    <property type="protein sequence ID" value="KAK4474834.1"/>
    <property type="molecule type" value="Genomic_DNA"/>
</dbReference>
<dbReference type="Proteomes" id="UP001292079">
    <property type="component" value="Unassembled WGS sequence"/>
</dbReference>
<proteinExistence type="predicted"/>
<evidence type="ECO:0008006" key="3">
    <source>
        <dbReference type="Google" id="ProtNLM"/>
    </source>
</evidence>
<dbReference type="AlphaFoldDB" id="A0AAE2D869"/>
<evidence type="ECO:0000313" key="2">
    <source>
        <dbReference type="Proteomes" id="UP001292079"/>
    </source>
</evidence>
<reference evidence="1" key="1">
    <citation type="submission" date="2022-04" db="EMBL/GenBank/DDBJ databases">
        <authorList>
            <person name="Xu L."/>
            <person name="Lv Z."/>
        </authorList>
    </citation>
    <scope>NUCLEOTIDE SEQUENCE</scope>
    <source>
        <strain evidence="1">LV_2022a</strain>
    </source>
</reference>
<gene>
    <name evidence="1" type="ORF">MN116_001949</name>
</gene>
<evidence type="ECO:0000313" key="1">
    <source>
        <dbReference type="EMBL" id="KAK4474834.1"/>
    </source>
</evidence>
<organism evidence="1 2">
    <name type="scientific">Schistosoma mekongi</name>
    <name type="common">Parasitic worm</name>
    <dbReference type="NCBI Taxonomy" id="38744"/>
    <lineage>
        <taxon>Eukaryota</taxon>
        <taxon>Metazoa</taxon>
        <taxon>Spiralia</taxon>
        <taxon>Lophotrochozoa</taxon>
        <taxon>Platyhelminthes</taxon>
        <taxon>Trematoda</taxon>
        <taxon>Digenea</taxon>
        <taxon>Strigeidida</taxon>
        <taxon>Schistosomatoidea</taxon>
        <taxon>Schistosomatidae</taxon>
        <taxon>Schistosoma</taxon>
    </lineage>
</organism>
<name>A0AAE2D869_SCHME</name>
<comment type="caution">
    <text evidence="1">The sequence shown here is derived from an EMBL/GenBank/DDBJ whole genome shotgun (WGS) entry which is preliminary data.</text>
</comment>
<sequence length="333" mass="37638">MSSFNNALYASIESSEVNVTISDIVLNTSLGHVEKWDNIGDMKVIHAPYCKPFDVQVSVNGTVISTRSFNLTPAYGSLKVNWGQYLTTNIENGEVNHHCAFNSSIANACNISVVGQHQNGDEQCTYKKMNVNTSLNYLKPNTSYTFQCLDQFGHTEVSSISYKIGNQRNTFLEQLNDASLPDPNEEVSCPDTQDLIKVENLTVATIRVGPIHLVSWNKISERYSECLSYYVICRIHRRLKPKFTILSVMKYRVDGHLNNIIMDLAEDQNYIYKVKAVFKNSIKTRFSDRIVVQTPRAMNHNCSCRSSSVVVNQTSIRVPAFVLDRRTVLSKTQ</sequence>
<reference evidence="1" key="2">
    <citation type="journal article" date="2023" name="Infect Dis Poverty">
        <title>Chromosome-scale genome of the human blood fluke Schistosoma mekongi and its implications for public health.</title>
        <authorList>
            <person name="Zhou M."/>
            <person name="Xu L."/>
            <person name="Xu D."/>
            <person name="Chen W."/>
            <person name="Khan J."/>
            <person name="Hu Y."/>
            <person name="Huang H."/>
            <person name="Wei H."/>
            <person name="Zhang Y."/>
            <person name="Chusongsang P."/>
            <person name="Tanasarnprasert K."/>
            <person name="Hu X."/>
            <person name="Limpanont Y."/>
            <person name="Lv Z."/>
        </authorList>
    </citation>
    <scope>NUCLEOTIDE SEQUENCE</scope>
    <source>
        <strain evidence="1">LV_2022a</strain>
    </source>
</reference>
<keyword evidence="2" id="KW-1185">Reference proteome</keyword>
<protein>
    <recommendedName>
        <fullName evidence="3">Fibronectin type-III domain-containing protein</fullName>
    </recommendedName>
</protein>
<accession>A0AAE2D869</accession>